<dbReference type="Proteomes" id="UP000258613">
    <property type="component" value="Plasmid pAArc-Mg-01"/>
</dbReference>
<gene>
    <name evidence="2" type="ORF">AArcMg_4205</name>
</gene>
<name>A0A346PKI5_9EURY</name>
<keyword evidence="3" id="KW-1185">Reference proteome</keyword>
<sequence>MGLVEYDTRQKVIGPTENIDTLQVYLDVVSEDDIPWSVFYTGTALVFATSVLLGWVGLVPFALLSGYAWAMLLSATFVGIGAVNLYQNRQNRLGANHLPPEVTLDADNVVTD</sequence>
<feature type="transmembrane region" description="Helical" evidence="1">
    <location>
        <begin position="38"/>
        <end position="61"/>
    </location>
</feature>
<dbReference type="KEGG" id="nag:AArcMg_4205"/>
<keyword evidence="1" id="KW-0472">Membrane</keyword>
<feature type="transmembrane region" description="Helical" evidence="1">
    <location>
        <begin position="67"/>
        <end position="86"/>
    </location>
</feature>
<evidence type="ECO:0000256" key="1">
    <source>
        <dbReference type="SAM" id="Phobius"/>
    </source>
</evidence>
<evidence type="ECO:0000313" key="3">
    <source>
        <dbReference type="Proteomes" id="UP000258613"/>
    </source>
</evidence>
<geneLocation type="plasmid" evidence="3">
    <name>paarc-mg-01</name>
</geneLocation>
<reference evidence="2 3" key="1">
    <citation type="submission" date="2018-02" db="EMBL/GenBank/DDBJ databases">
        <title>Phenotypic and genomic properties of facultatively anaerobic sulfur-reducing natronoarchaea from hypersaline soda lakes.</title>
        <authorList>
            <person name="Sorokin D.Y."/>
            <person name="Kublanov I.V."/>
            <person name="Roman P."/>
            <person name="Sinninghe Damste J.S."/>
            <person name="Golyshin P.N."/>
            <person name="Rojo D."/>
            <person name="Ciordia S."/>
            <person name="Mena M.D.C."/>
            <person name="Ferrer M."/>
            <person name="Messina E."/>
            <person name="Smedile F."/>
            <person name="La Spada G."/>
            <person name="La Cono V."/>
            <person name="Yakimov M.M."/>
        </authorList>
    </citation>
    <scope>NUCLEOTIDE SEQUENCE [LARGE SCALE GENOMIC DNA]</scope>
    <source>
        <strain evidence="2 3">AArc-Mg</strain>
        <plasmid evidence="3">paarc-mg-01</plasmid>
    </source>
</reference>
<keyword evidence="1" id="KW-1133">Transmembrane helix</keyword>
<organism evidence="2 3">
    <name type="scientific">Natrarchaeobaculum sulfurireducens</name>
    <dbReference type="NCBI Taxonomy" id="2044521"/>
    <lineage>
        <taxon>Archaea</taxon>
        <taxon>Methanobacteriati</taxon>
        <taxon>Methanobacteriota</taxon>
        <taxon>Stenosarchaea group</taxon>
        <taxon>Halobacteria</taxon>
        <taxon>Halobacteriales</taxon>
        <taxon>Natrialbaceae</taxon>
        <taxon>Natrarchaeobaculum</taxon>
    </lineage>
</organism>
<accession>A0A346PKI5</accession>
<evidence type="ECO:0000313" key="2">
    <source>
        <dbReference type="EMBL" id="AXR80030.1"/>
    </source>
</evidence>
<proteinExistence type="predicted"/>
<keyword evidence="2" id="KW-0614">Plasmid</keyword>
<dbReference type="AlphaFoldDB" id="A0A346PKI5"/>
<keyword evidence="1" id="KW-0812">Transmembrane</keyword>
<protein>
    <submittedName>
        <fullName evidence="2">Uncharacterized protein</fullName>
    </submittedName>
</protein>
<dbReference type="EMBL" id="CP027032">
    <property type="protein sequence ID" value="AXR80030.1"/>
    <property type="molecule type" value="Genomic_DNA"/>
</dbReference>